<dbReference type="OrthoDB" id="2735906at2"/>
<organism evidence="1 2">
    <name type="scientific">Companilactobacillus halodurans</name>
    <dbReference type="NCBI Taxonomy" id="2584183"/>
    <lineage>
        <taxon>Bacteria</taxon>
        <taxon>Bacillati</taxon>
        <taxon>Bacillota</taxon>
        <taxon>Bacilli</taxon>
        <taxon>Lactobacillales</taxon>
        <taxon>Lactobacillaceae</taxon>
        <taxon>Companilactobacillus</taxon>
    </lineage>
</organism>
<keyword evidence="2" id="KW-1185">Reference proteome</keyword>
<name>A0A5P0ZVH5_9LACO</name>
<dbReference type="NCBIfam" id="TIGR01636">
    <property type="entry name" value="phage_rinA"/>
    <property type="match status" value="1"/>
</dbReference>
<comment type="caution">
    <text evidence="1">The sequence shown here is derived from an EMBL/GenBank/DDBJ whole genome shotgun (WGS) entry which is preliminary data.</text>
</comment>
<evidence type="ECO:0000313" key="2">
    <source>
        <dbReference type="Proteomes" id="UP000371423"/>
    </source>
</evidence>
<reference evidence="1 2" key="1">
    <citation type="journal article" date="2019" name="Syst. Appl. Microbiol.">
        <title>Polyphasic characterization of two novel Lactobacillus spp. isolated from blown salami packages: Description of Lactobacillus halodurans sp. nov. and Lactobacillus salsicarnum sp. nov.</title>
        <authorList>
            <person name="Schuster J.A."/>
            <person name="Klingl A."/>
            <person name="Vogel R.F."/>
            <person name="Ehrmann M.A."/>
        </authorList>
    </citation>
    <scope>NUCLEOTIDE SEQUENCE [LARGE SCALE GENOMIC DNA]</scope>
    <source>
        <strain evidence="1 2">TMW 1.1920</strain>
    </source>
</reference>
<dbReference type="EMBL" id="VDFO01000010">
    <property type="protein sequence ID" value="MQS97029.1"/>
    <property type="molecule type" value="Genomic_DNA"/>
</dbReference>
<dbReference type="AlphaFoldDB" id="A0A5P0ZVH5"/>
<accession>A0A5P0ZVH5</accession>
<gene>
    <name evidence="1" type="ORF">FHL05_03900</name>
</gene>
<sequence>MNIIRSDIRNRCENVLKDYPHIDEYIKERKLELAYPPKEIDENVGGGKSSKVSRPQETYVVTLDQDMRLRMLERQKSAVTDCYLATDKDTRTIVDELYFKEHPTYTISGLSIQHKVNVSIATAKRMRTKFLLDLSQKLGMFEP</sequence>
<protein>
    <submittedName>
        <fullName evidence="1">Transcriptional regulator</fullName>
    </submittedName>
</protein>
<dbReference type="InterPro" id="IPR006523">
    <property type="entry name" value="RinA"/>
</dbReference>
<proteinExistence type="predicted"/>
<dbReference type="Proteomes" id="UP000371423">
    <property type="component" value="Unassembled WGS sequence"/>
</dbReference>
<evidence type="ECO:0000313" key="1">
    <source>
        <dbReference type="EMBL" id="MQS97029.1"/>
    </source>
</evidence>
<dbReference type="RefSeq" id="WP_153522086.1">
    <property type="nucleotide sequence ID" value="NZ_VDFO01000010.1"/>
</dbReference>